<dbReference type="AlphaFoldDB" id="A0A1W4XE66"/>
<evidence type="ECO:0000313" key="11">
    <source>
        <dbReference type="RefSeq" id="XP_018331061.1"/>
    </source>
</evidence>
<feature type="region of interest" description="Disordered" evidence="7">
    <location>
        <begin position="1"/>
        <end position="43"/>
    </location>
</feature>
<dbReference type="GO" id="GO:0061630">
    <property type="term" value="F:ubiquitin protein ligase activity"/>
    <property type="evidence" value="ECO:0007669"/>
    <property type="project" value="TreeGrafter"/>
</dbReference>
<dbReference type="InterPro" id="IPR001370">
    <property type="entry name" value="BIR_rpt"/>
</dbReference>
<dbReference type="PANTHER" id="PTHR10044">
    <property type="entry name" value="INHIBITOR OF APOPTOSIS"/>
    <property type="match status" value="1"/>
</dbReference>
<dbReference type="RefSeq" id="XP_018331060.1">
    <property type="nucleotide sequence ID" value="XM_018475558.2"/>
</dbReference>
<dbReference type="InterPro" id="IPR001841">
    <property type="entry name" value="Znf_RING"/>
</dbReference>
<evidence type="ECO:0000313" key="9">
    <source>
        <dbReference type="Proteomes" id="UP000192223"/>
    </source>
</evidence>
<keyword evidence="5" id="KW-0862">Zinc</keyword>
<dbReference type="SMART" id="SM00238">
    <property type="entry name" value="BIR"/>
    <property type="match status" value="2"/>
</dbReference>
<feature type="compositionally biased region" description="Polar residues" evidence="7">
    <location>
        <begin position="20"/>
        <end position="32"/>
    </location>
</feature>
<keyword evidence="3" id="KW-0479">Metal-binding</keyword>
<accession>A0A1W4XE66</accession>
<dbReference type="PANTHER" id="PTHR10044:SF174">
    <property type="entry name" value="DEATH-ASSOCIATED INHIBITOR OF APOPTOSIS 1"/>
    <property type="match status" value="1"/>
</dbReference>
<evidence type="ECO:0000256" key="2">
    <source>
        <dbReference type="ARBA" id="ARBA00022703"/>
    </source>
</evidence>
<dbReference type="SUPFAM" id="SSF57924">
    <property type="entry name" value="Inhibitor of apoptosis (IAP) repeat"/>
    <property type="match status" value="2"/>
</dbReference>
<dbReference type="CTD" id="39753"/>
<evidence type="ECO:0000256" key="5">
    <source>
        <dbReference type="ARBA" id="ARBA00022833"/>
    </source>
</evidence>
<dbReference type="GO" id="GO:0005634">
    <property type="term" value="C:nucleus"/>
    <property type="evidence" value="ECO:0007669"/>
    <property type="project" value="TreeGrafter"/>
</dbReference>
<dbReference type="GO" id="GO:0031398">
    <property type="term" value="P:positive regulation of protein ubiquitination"/>
    <property type="evidence" value="ECO:0007669"/>
    <property type="project" value="TreeGrafter"/>
</dbReference>
<dbReference type="PROSITE" id="PS50143">
    <property type="entry name" value="BIR_REPEAT_2"/>
    <property type="match status" value="2"/>
</dbReference>
<name>A0A1W4XE66_AGRPL</name>
<evidence type="ECO:0000313" key="12">
    <source>
        <dbReference type="RefSeq" id="XP_018331062.1"/>
    </source>
</evidence>
<evidence type="ECO:0000256" key="6">
    <source>
        <dbReference type="PROSITE-ProRule" id="PRU00175"/>
    </source>
</evidence>
<evidence type="ECO:0000256" key="4">
    <source>
        <dbReference type="ARBA" id="ARBA00022771"/>
    </source>
</evidence>
<dbReference type="Pfam" id="PF00653">
    <property type="entry name" value="BIR"/>
    <property type="match status" value="2"/>
</dbReference>
<dbReference type="GO" id="GO:0008270">
    <property type="term" value="F:zinc ion binding"/>
    <property type="evidence" value="ECO:0007669"/>
    <property type="project" value="UniProtKB-KW"/>
</dbReference>
<dbReference type="CDD" id="cd00022">
    <property type="entry name" value="BIR"/>
    <property type="match status" value="2"/>
</dbReference>
<organism evidence="9 12">
    <name type="scientific">Agrilus planipennis</name>
    <name type="common">Emerald ash borer</name>
    <name type="synonym">Agrilus marcopoli</name>
    <dbReference type="NCBI Taxonomy" id="224129"/>
    <lineage>
        <taxon>Eukaryota</taxon>
        <taxon>Metazoa</taxon>
        <taxon>Ecdysozoa</taxon>
        <taxon>Arthropoda</taxon>
        <taxon>Hexapoda</taxon>
        <taxon>Insecta</taxon>
        <taxon>Pterygota</taxon>
        <taxon>Neoptera</taxon>
        <taxon>Endopterygota</taxon>
        <taxon>Coleoptera</taxon>
        <taxon>Polyphaga</taxon>
        <taxon>Elateriformia</taxon>
        <taxon>Buprestoidea</taxon>
        <taxon>Buprestidae</taxon>
        <taxon>Agrilinae</taxon>
        <taxon>Agrilus</taxon>
    </lineage>
</organism>
<evidence type="ECO:0000256" key="7">
    <source>
        <dbReference type="SAM" id="MobiDB-lite"/>
    </source>
</evidence>
<protein>
    <submittedName>
        <fullName evidence="10 11">Death-associated inhibitor of apoptosis 1</fullName>
    </submittedName>
</protein>
<dbReference type="PROSITE" id="PS01282">
    <property type="entry name" value="BIR_REPEAT_1"/>
    <property type="match status" value="1"/>
</dbReference>
<reference evidence="10 11" key="1">
    <citation type="submission" date="2025-04" db="UniProtKB">
        <authorList>
            <consortium name="RefSeq"/>
        </authorList>
    </citation>
    <scope>IDENTIFICATION</scope>
    <source>
        <tissue evidence="10 11">Entire body</tissue>
    </source>
</reference>
<dbReference type="FunFam" id="1.10.1170.10:FF:000002">
    <property type="entry name" value="Baculoviral IAP repeat containing 7"/>
    <property type="match status" value="1"/>
</dbReference>
<dbReference type="SMART" id="SM00184">
    <property type="entry name" value="RING"/>
    <property type="match status" value="1"/>
</dbReference>
<evidence type="ECO:0000259" key="8">
    <source>
        <dbReference type="PROSITE" id="PS50089"/>
    </source>
</evidence>
<evidence type="ECO:0000256" key="1">
    <source>
        <dbReference type="ARBA" id="ARBA00006672"/>
    </source>
</evidence>
<dbReference type="GeneID" id="108741003"/>
<proteinExistence type="inferred from homology"/>
<dbReference type="GO" id="GO:0005737">
    <property type="term" value="C:cytoplasm"/>
    <property type="evidence" value="ECO:0007669"/>
    <property type="project" value="TreeGrafter"/>
</dbReference>
<gene>
    <name evidence="10 11 12" type="primary">LOC108741003</name>
</gene>
<dbReference type="OrthoDB" id="5855668at2759"/>
<feature type="domain" description="RING-type" evidence="8">
    <location>
        <begin position="342"/>
        <end position="377"/>
    </location>
</feature>
<dbReference type="Pfam" id="PF13920">
    <property type="entry name" value="zf-C3HC4_3"/>
    <property type="match status" value="1"/>
</dbReference>
<dbReference type="RefSeq" id="XP_018331061.1">
    <property type="nucleotide sequence ID" value="XM_018475559.1"/>
</dbReference>
<dbReference type="GO" id="GO:0043066">
    <property type="term" value="P:negative regulation of apoptotic process"/>
    <property type="evidence" value="ECO:0007669"/>
    <property type="project" value="TreeGrafter"/>
</dbReference>
<dbReference type="KEGG" id="apln:108741003"/>
<dbReference type="GO" id="GO:0006915">
    <property type="term" value="P:apoptotic process"/>
    <property type="evidence" value="ECO:0007669"/>
    <property type="project" value="UniProtKB-KW"/>
</dbReference>
<comment type="similarity">
    <text evidence="1">Belongs to the IAP family.</text>
</comment>
<keyword evidence="9" id="KW-1185">Reference proteome</keyword>
<evidence type="ECO:0000313" key="10">
    <source>
        <dbReference type="RefSeq" id="XP_018331060.1"/>
    </source>
</evidence>
<dbReference type="STRING" id="224129.A0A1W4XE66"/>
<evidence type="ECO:0000256" key="3">
    <source>
        <dbReference type="ARBA" id="ARBA00022723"/>
    </source>
</evidence>
<keyword evidence="2" id="KW-0053">Apoptosis</keyword>
<dbReference type="GO" id="GO:0051726">
    <property type="term" value="P:regulation of cell cycle"/>
    <property type="evidence" value="ECO:0007669"/>
    <property type="project" value="TreeGrafter"/>
</dbReference>
<dbReference type="GO" id="GO:0043027">
    <property type="term" value="F:cysteine-type endopeptidase inhibitor activity involved in apoptotic process"/>
    <property type="evidence" value="ECO:0007669"/>
    <property type="project" value="TreeGrafter"/>
</dbReference>
<sequence>MLQNRPALHHTEPLKDTSETDNGGCNHTLQNGTREETDNGRNNSCMRKEANRLKSFVNWPCKFLKPEQLAKAGFYYTQYGDKVRCPFCNVEVGQWEEGDDPLSDHARWSGSCVFLRQRPCGNISIEEDPNPVMPQGYDTCGKYGIEVRPNSFPGRESDQCGSQENSLRKYGVQSNLGTAHPNYALLEKRLASFSEWPPSIKQTPKQLAEAGFFYNQKGDQTICFYCGGGLKDWVPCDDPWEQHAKWFSNCGFVRLQKGSEYISEVCNRLENAVITSEEASGLQMTETNNLNKNNISNTTGLQASSLNIVDQKTSPKSLTEENTVSENTSSEGNKPGTTSTLCKICYSKEVGVVFLPCGHIVACVDCAPALTTCAVCRKPLEAIVRAFLS</sequence>
<dbReference type="InterPro" id="IPR013083">
    <property type="entry name" value="Znf_RING/FYVE/PHD"/>
</dbReference>
<dbReference type="Gene3D" id="1.10.1170.10">
    <property type="entry name" value="Inhibitor Of Apoptosis Protein (2mihbC-IAP-1), Chain A"/>
    <property type="match status" value="2"/>
</dbReference>
<dbReference type="InterPro" id="IPR050784">
    <property type="entry name" value="IAP"/>
</dbReference>
<dbReference type="PROSITE" id="PS50089">
    <property type="entry name" value="ZF_RING_2"/>
    <property type="match status" value="1"/>
</dbReference>
<dbReference type="Gene3D" id="3.30.40.10">
    <property type="entry name" value="Zinc/RING finger domain, C3HC4 (zinc finger)"/>
    <property type="match status" value="1"/>
</dbReference>
<feature type="compositionally biased region" description="Low complexity" evidence="7">
    <location>
        <begin position="320"/>
        <end position="333"/>
    </location>
</feature>
<dbReference type="Proteomes" id="UP000192223">
    <property type="component" value="Unplaced"/>
</dbReference>
<dbReference type="FunFam" id="1.10.1170.10:FF:000003">
    <property type="entry name" value="E3 ubiquitin-protein ligase XIAP"/>
    <property type="match status" value="1"/>
</dbReference>
<feature type="region of interest" description="Disordered" evidence="7">
    <location>
        <begin position="313"/>
        <end position="337"/>
    </location>
</feature>
<keyword evidence="4 6" id="KW-0863">Zinc-finger</keyword>
<dbReference type="RefSeq" id="XP_018331062.1">
    <property type="nucleotide sequence ID" value="XM_018475560.1"/>
</dbReference>
<feature type="compositionally biased region" description="Basic and acidic residues" evidence="7">
    <location>
        <begin position="9"/>
        <end position="18"/>
    </location>
</feature>